<dbReference type="FunFam" id="3.40.50.150:FF:000010">
    <property type="entry name" value="Protein-L-isoaspartate O-methyltransferase"/>
    <property type="match status" value="1"/>
</dbReference>
<reference evidence="8 9" key="1">
    <citation type="submission" date="2015-11" db="EMBL/GenBank/DDBJ databases">
        <authorList>
            <person name="Varghese N."/>
        </authorList>
    </citation>
    <scope>NUCLEOTIDE SEQUENCE [LARGE SCALE GENOMIC DNA]</scope>
    <source>
        <strain evidence="8 9">JGI-24</strain>
    </source>
</reference>
<dbReference type="Pfam" id="PF01135">
    <property type="entry name" value="PCMT"/>
    <property type="match status" value="1"/>
</dbReference>
<dbReference type="InterPro" id="IPR029063">
    <property type="entry name" value="SAM-dependent_MTases_sf"/>
</dbReference>
<keyword evidence="5 7" id="KW-0808">Transferase</keyword>
<sequence length="226" mass="25357">MKNFNLGKFEDERKAMVELLRRRGIKDENVLRAMEKVPRHLFVPEAFIHYAYEDSALPIGCSQTISQPYTVAVMTEALEVKPGDKILEVGTGSGYQAAILAEMGAQVFTIERFEELLKKALETLSKLGYNVVGTVGDGSIGWSEFAPYDGIIVTAAAPKIPKSLVNQLKINGRLVIPIGDLEVQELYIIKKIEEHKLDIKKKFGFKFVPLIGKEGWSEERFRNNGR</sequence>
<keyword evidence="3 7" id="KW-0963">Cytoplasm</keyword>
<dbReference type="NCBIfam" id="NF001453">
    <property type="entry name" value="PRK00312.1"/>
    <property type="match status" value="1"/>
</dbReference>
<dbReference type="Proteomes" id="UP000243065">
    <property type="component" value="Unassembled WGS sequence"/>
</dbReference>
<dbReference type="EMBL" id="CZVU01000015">
    <property type="protein sequence ID" value="CUS98884.1"/>
    <property type="molecule type" value="Genomic_DNA"/>
</dbReference>
<comment type="catalytic activity">
    <reaction evidence="7">
        <text>[protein]-L-isoaspartate + S-adenosyl-L-methionine = [protein]-L-isoaspartate alpha-methyl ester + S-adenosyl-L-homocysteine</text>
        <dbReference type="Rhea" id="RHEA:12705"/>
        <dbReference type="Rhea" id="RHEA-COMP:12143"/>
        <dbReference type="Rhea" id="RHEA-COMP:12144"/>
        <dbReference type="ChEBI" id="CHEBI:57856"/>
        <dbReference type="ChEBI" id="CHEBI:59789"/>
        <dbReference type="ChEBI" id="CHEBI:90596"/>
        <dbReference type="ChEBI" id="CHEBI:90598"/>
        <dbReference type="EC" id="2.1.1.77"/>
    </reaction>
</comment>
<keyword evidence="4 7" id="KW-0489">Methyltransferase</keyword>
<dbReference type="NCBIfam" id="TIGR00080">
    <property type="entry name" value="pimt"/>
    <property type="match status" value="1"/>
</dbReference>
<comment type="function">
    <text evidence="7">Catalyzes the methyl esterification of L-isoaspartyl residues in peptides and proteins that result from spontaneous decomposition of normal L-aspartyl and L-asparaginyl residues. It plays a role in the repair and/or degradation of damaged proteins.</text>
</comment>
<dbReference type="PANTHER" id="PTHR11579">
    <property type="entry name" value="PROTEIN-L-ISOASPARTATE O-METHYLTRANSFERASE"/>
    <property type="match status" value="1"/>
</dbReference>
<evidence type="ECO:0000256" key="6">
    <source>
        <dbReference type="ARBA" id="ARBA00022691"/>
    </source>
</evidence>
<accession>A0A656D402</accession>
<dbReference type="PROSITE" id="PS01279">
    <property type="entry name" value="PCMT"/>
    <property type="match status" value="1"/>
</dbReference>
<dbReference type="InterPro" id="IPR000682">
    <property type="entry name" value="PCMT"/>
</dbReference>
<evidence type="ECO:0000256" key="1">
    <source>
        <dbReference type="ARBA" id="ARBA00004496"/>
    </source>
</evidence>
<keyword evidence="6 7" id="KW-0949">S-adenosyl-L-methionine</keyword>
<protein>
    <recommendedName>
        <fullName evidence="7">Protein-L-isoaspartate O-methyltransferase</fullName>
        <ecNumber evidence="7">2.1.1.77</ecNumber>
    </recommendedName>
    <alternativeName>
        <fullName evidence="7">L-isoaspartyl protein carboxyl methyltransferase</fullName>
    </alternativeName>
    <alternativeName>
        <fullName evidence="7">Protein L-isoaspartyl methyltransferase</fullName>
    </alternativeName>
    <alternativeName>
        <fullName evidence="7">Protein-beta-aspartate methyltransferase</fullName>
        <shortName evidence="7">PIMT</shortName>
    </alternativeName>
</protein>
<feature type="active site" evidence="7">
    <location>
        <position position="66"/>
    </location>
</feature>
<evidence type="ECO:0000256" key="2">
    <source>
        <dbReference type="ARBA" id="ARBA00005369"/>
    </source>
</evidence>
<dbReference type="GO" id="GO:0005737">
    <property type="term" value="C:cytoplasm"/>
    <property type="evidence" value="ECO:0007669"/>
    <property type="project" value="UniProtKB-SubCell"/>
</dbReference>
<gene>
    <name evidence="7" type="primary">pcm</name>
    <name evidence="8" type="ORF">JGI24_00522</name>
</gene>
<proteinExistence type="inferred from homology"/>
<dbReference type="GO" id="GO:0032259">
    <property type="term" value="P:methylation"/>
    <property type="evidence" value="ECO:0007669"/>
    <property type="project" value="UniProtKB-KW"/>
</dbReference>
<comment type="similarity">
    <text evidence="2 7">Belongs to the methyltransferase superfamily. L-isoaspartyl/D-aspartyl protein methyltransferase family.</text>
</comment>
<comment type="subcellular location">
    <subcellularLocation>
        <location evidence="1 7">Cytoplasm</location>
    </subcellularLocation>
</comment>
<evidence type="ECO:0000256" key="7">
    <source>
        <dbReference type="HAMAP-Rule" id="MF_00090"/>
    </source>
</evidence>
<dbReference type="SUPFAM" id="SSF53335">
    <property type="entry name" value="S-adenosyl-L-methionine-dependent methyltransferases"/>
    <property type="match status" value="1"/>
</dbReference>
<dbReference type="RefSeq" id="WP_320409907.1">
    <property type="nucleotide sequence ID" value="NZ_CZVU01000015.1"/>
</dbReference>
<dbReference type="EC" id="2.1.1.77" evidence="7"/>
<evidence type="ECO:0000313" key="9">
    <source>
        <dbReference type="Proteomes" id="UP000243065"/>
    </source>
</evidence>
<dbReference type="PANTHER" id="PTHR11579:SF0">
    <property type="entry name" value="PROTEIN-L-ISOASPARTATE(D-ASPARTATE) O-METHYLTRANSFERASE"/>
    <property type="match status" value="1"/>
</dbReference>
<dbReference type="GO" id="GO:0030091">
    <property type="term" value="P:protein repair"/>
    <property type="evidence" value="ECO:0007669"/>
    <property type="project" value="UniProtKB-UniRule"/>
</dbReference>
<dbReference type="GO" id="GO:0004719">
    <property type="term" value="F:protein-L-isoaspartate (D-aspartate) O-methyltransferase activity"/>
    <property type="evidence" value="ECO:0007669"/>
    <property type="project" value="UniProtKB-UniRule"/>
</dbReference>
<evidence type="ECO:0000256" key="5">
    <source>
        <dbReference type="ARBA" id="ARBA00022679"/>
    </source>
</evidence>
<name>A0A656D402_KRYT1</name>
<dbReference type="Gene3D" id="3.40.50.150">
    <property type="entry name" value="Vaccinia Virus protein VP39"/>
    <property type="match status" value="1"/>
</dbReference>
<evidence type="ECO:0000313" key="8">
    <source>
        <dbReference type="EMBL" id="CUS98884.1"/>
    </source>
</evidence>
<dbReference type="AlphaFoldDB" id="A0A656D402"/>
<keyword evidence="9" id="KW-1185">Reference proteome</keyword>
<evidence type="ECO:0000256" key="3">
    <source>
        <dbReference type="ARBA" id="ARBA00022490"/>
    </source>
</evidence>
<evidence type="ECO:0000256" key="4">
    <source>
        <dbReference type="ARBA" id="ARBA00022603"/>
    </source>
</evidence>
<organism evidence="8 9">
    <name type="scientific">Kryptobacter tengchongensis</name>
    <dbReference type="NCBI Taxonomy" id="1643429"/>
    <lineage>
        <taxon>Bacteria</taxon>
        <taxon>Pseudomonadati</taxon>
        <taxon>Candidatus Kryptoniota</taxon>
        <taxon>Candidatus Kryptobacter</taxon>
    </lineage>
</organism>
<dbReference type="HAMAP" id="MF_00090">
    <property type="entry name" value="PIMT"/>
    <property type="match status" value="1"/>
</dbReference>